<name>A0A1H4J2T6_9HYPH</name>
<dbReference type="PRINTS" id="PR00410">
    <property type="entry name" value="PHEHYDRXLASE"/>
</dbReference>
<dbReference type="PANTHER" id="PTHR47354">
    <property type="entry name" value="NADH OXIDOREDUCTASE HCR"/>
    <property type="match status" value="1"/>
</dbReference>
<evidence type="ECO:0000256" key="9">
    <source>
        <dbReference type="ARBA" id="ARBA00034078"/>
    </source>
</evidence>
<dbReference type="CDD" id="cd06214">
    <property type="entry name" value="PA_degradation_oxidoreductase_like"/>
    <property type="match status" value="1"/>
</dbReference>
<dbReference type="Proteomes" id="UP000199064">
    <property type="component" value="Unassembled WGS sequence"/>
</dbReference>
<dbReference type="InterPro" id="IPR036010">
    <property type="entry name" value="2Fe-2S_ferredoxin-like_sf"/>
</dbReference>
<keyword evidence="5" id="KW-0274">FAD</keyword>
<dbReference type="InterPro" id="IPR012675">
    <property type="entry name" value="Beta-grasp_dom_sf"/>
</dbReference>
<evidence type="ECO:0000256" key="8">
    <source>
        <dbReference type="ARBA" id="ARBA00023014"/>
    </source>
</evidence>
<dbReference type="PROSITE" id="PS51384">
    <property type="entry name" value="FAD_FR"/>
    <property type="match status" value="1"/>
</dbReference>
<keyword evidence="13" id="KW-1185">Reference proteome</keyword>
<dbReference type="InterPro" id="IPR017938">
    <property type="entry name" value="Riboflavin_synthase-like_b-brl"/>
</dbReference>
<dbReference type="Pfam" id="PF00175">
    <property type="entry name" value="NAD_binding_1"/>
    <property type="match status" value="1"/>
</dbReference>
<evidence type="ECO:0000256" key="1">
    <source>
        <dbReference type="ARBA" id="ARBA00001974"/>
    </source>
</evidence>
<dbReference type="RefSeq" id="WP_090327026.1">
    <property type="nucleotide sequence ID" value="NZ_FNSL01000001.1"/>
</dbReference>
<evidence type="ECO:0000259" key="10">
    <source>
        <dbReference type="PROSITE" id="PS51085"/>
    </source>
</evidence>
<evidence type="ECO:0000256" key="5">
    <source>
        <dbReference type="ARBA" id="ARBA00022827"/>
    </source>
</evidence>
<reference evidence="13" key="1">
    <citation type="submission" date="2016-10" db="EMBL/GenBank/DDBJ databases">
        <authorList>
            <person name="Varghese N."/>
            <person name="Submissions S."/>
        </authorList>
    </citation>
    <scope>NUCLEOTIDE SEQUENCE [LARGE SCALE GENOMIC DNA]</scope>
    <source>
        <strain evidence="13">ES.061</strain>
    </source>
</reference>
<dbReference type="Gene3D" id="3.40.50.80">
    <property type="entry name" value="Nucleotide-binding domain of ferredoxin-NADP reductase (FNR) module"/>
    <property type="match status" value="1"/>
</dbReference>
<dbReference type="InterPro" id="IPR001041">
    <property type="entry name" value="2Fe-2S_ferredoxin-type"/>
</dbReference>
<dbReference type="EMBL" id="FNSL01000001">
    <property type="protein sequence ID" value="SEB40547.1"/>
    <property type="molecule type" value="Genomic_DNA"/>
</dbReference>
<dbReference type="Gene3D" id="3.10.20.30">
    <property type="match status" value="1"/>
</dbReference>
<keyword evidence="2" id="KW-0285">Flavoprotein</keyword>
<protein>
    <submittedName>
        <fullName evidence="12">Ring-1,2-phenylacetyl-CoA epoxidase subunit PaaE</fullName>
    </submittedName>
</protein>
<dbReference type="Gene3D" id="2.40.30.10">
    <property type="entry name" value="Translation factors"/>
    <property type="match status" value="1"/>
</dbReference>
<dbReference type="Pfam" id="PF00970">
    <property type="entry name" value="FAD_binding_6"/>
    <property type="match status" value="1"/>
</dbReference>
<dbReference type="Pfam" id="PF00111">
    <property type="entry name" value="Fer2"/>
    <property type="match status" value="1"/>
</dbReference>
<comment type="cofactor">
    <cofactor evidence="9">
        <name>[2Fe-2S] cluster</name>
        <dbReference type="ChEBI" id="CHEBI:190135"/>
    </cofactor>
</comment>
<evidence type="ECO:0000313" key="12">
    <source>
        <dbReference type="EMBL" id="SEB40547.1"/>
    </source>
</evidence>
<keyword evidence="4" id="KW-0479">Metal-binding</keyword>
<dbReference type="PRINTS" id="PR00371">
    <property type="entry name" value="FPNCR"/>
</dbReference>
<keyword evidence="6" id="KW-0560">Oxidoreductase</keyword>
<gene>
    <name evidence="12" type="ORF">SAMN05216452_0932</name>
</gene>
<dbReference type="GO" id="GO:0016491">
    <property type="term" value="F:oxidoreductase activity"/>
    <property type="evidence" value="ECO:0007669"/>
    <property type="project" value="UniProtKB-KW"/>
</dbReference>
<dbReference type="SUPFAM" id="SSF63380">
    <property type="entry name" value="Riboflavin synthase domain-like"/>
    <property type="match status" value="1"/>
</dbReference>
<dbReference type="InterPro" id="IPR001709">
    <property type="entry name" value="Flavoprot_Pyr_Nucl_cyt_Rdtase"/>
</dbReference>
<dbReference type="PANTHER" id="PTHR47354:SF8">
    <property type="entry name" value="1,2-PHENYLACETYL-COA EPOXIDASE, SUBUNIT E"/>
    <property type="match status" value="1"/>
</dbReference>
<keyword evidence="8" id="KW-0411">Iron-sulfur</keyword>
<dbReference type="CDD" id="cd00207">
    <property type="entry name" value="fer2"/>
    <property type="match status" value="1"/>
</dbReference>
<dbReference type="NCBIfam" id="TIGR02160">
    <property type="entry name" value="PA_CoA_Oxy5"/>
    <property type="match status" value="1"/>
</dbReference>
<evidence type="ECO:0000259" key="11">
    <source>
        <dbReference type="PROSITE" id="PS51384"/>
    </source>
</evidence>
<dbReference type="GO" id="GO:0050660">
    <property type="term" value="F:flavin adenine dinucleotide binding"/>
    <property type="evidence" value="ECO:0007669"/>
    <property type="project" value="TreeGrafter"/>
</dbReference>
<dbReference type="InterPro" id="IPR008333">
    <property type="entry name" value="Cbr1-like_FAD-bd_dom"/>
</dbReference>
<feature type="domain" description="FAD-binding FR-type" evidence="11">
    <location>
        <begin position="3"/>
        <end position="107"/>
    </location>
</feature>
<evidence type="ECO:0000256" key="3">
    <source>
        <dbReference type="ARBA" id="ARBA00022714"/>
    </source>
</evidence>
<dbReference type="InterPro" id="IPR017927">
    <property type="entry name" value="FAD-bd_FR_type"/>
</dbReference>
<dbReference type="GO" id="GO:0010124">
    <property type="term" value="P:phenylacetate catabolic process"/>
    <property type="evidence" value="ECO:0007669"/>
    <property type="project" value="InterPro"/>
</dbReference>
<evidence type="ECO:0000256" key="6">
    <source>
        <dbReference type="ARBA" id="ARBA00023002"/>
    </source>
</evidence>
<dbReference type="AlphaFoldDB" id="A0A1H4J2T6"/>
<keyword evidence="7" id="KW-0408">Iron</keyword>
<proteinExistence type="predicted"/>
<dbReference type="InterPro" id="IPR011884">
    <property type="entry name" value="PaaE"/>
</dbReference>
<evidence type="ECO:0000313" key="13">
    <source>
        <dbReference type="Proteomes" id="UP000199064"/>
    </source>
</evidence>
<keyword evidence="3" id="KW-0001">2Fe-2S</keyword>
<dbReference type="SUPFAM" id="SSF52343">
    <property type="entry name" value="Ferredoxin reductase-like, C-terminal NADP-linked domain"/>
    <property type="match status" value="1"/>
</dbReference>
<dbReference type="SUPFAM" id="SSF54292">
    <property type="entry name" value="2Fe-2S ferredoxin-like"/>
    <property type="match status" value="1"/>
</dbReference>
<organism evidence="12 13">
    <name type="scientific">Nitratireductor aquibiodomus</name>
    <dbReference type="NCBI Taxonomy" id="204799"/>
    <lineage>
        <taxon>Bacteria</taxon>
        <taxon>Pseudomonadati</taxon>
        <taxon>Pseudomonadota</taxon>
        <taxon>Alphaproteobacteria</taxon>
        <taxon>Hyphomicrobiales</taxon>
        <taxon>Phyllobacteriaceae</taxon>
        <taxon>Nitratireductor</taxon>
    </lineage>
</organism>
<accession>A0A1H4J2T6</accession>
<comment type="cofactor">
    <cofactor evidence="1">
        <name>FAD</name>
        <dbReference type="ChEBI" id="CHEBI:57692"/>
    </cofactor>
</comment>
<sequence length="359" mass="39029">MAPRFHDLKVTSIERQTPEAVAIAFEIPADQAEAFAFTPGQYLTLATDIDGQEARRSYSICSAPGDPYLRVGVKKVADGRFSTFVNDVLSVGDTIRVMPPQGRFTALKGERHDYLLFAAGSGITPMLSIARTVLAHEPDSTITLVYGNRSTETIMFLEELNDLKDCYMNRFTLIHLLSRETQDVELLNGRIDASRVGELADGGLIEPAAMDGVFLCGPGEMIDAVSGTLQTMGVERDRIRFERFTPSGEAPAPRKASKAAREAVQEGVAVEVVVDGVRRSFSMQDADGTVLDAAHKAGIELPYSCAGGMCCTCRCRVVEGQSEMAVNFSLEPWEVEAGFTLACQTRPTEKKLVLDFDAA</sequence>
<evidence type="ECO:0000256" key="2">
    <source>
        <dbReference type="ARBA" id="ARBA00022630"/>
    </source>
</evidence>
<dbReference type="InterPro" id="IPR039261">
    <property type="entry name" value="FNR_nucleotide-bd"/>
</dbReference>
<dbReference type="GO" id="GO:0051537">
    <property type="term" value="F:2 iron, 2 sulfur cluster binding"/>
    <property type="evidence" value="ECO:0007669"/>
    <property type="project" value="UniProtKB-KW"/>
</dbReference>
<dbReference type="PROSITE" id="PS51085">
    <property type="entry name" value="2FE2S_FER_2"/>
    <property type="match status" value="1"/>
</dbReference>
<evidence type="ECO:0000256" key="4">
    <source>
        <dbReference type="ARBA" id="ARBA00022723"/>
    </source>
</evidence>
<dbReference type="InterPro" id="IPR050415">
    <property type="entry name" value="MRET"/>
</dbReference>
<dbReference type="InterPro" id="IPR001433">
    <property type="entry name" value="OxRdtase_FAD/NAD-bd"/>
</dbReference>
<feature type="domain" description="2Fe-2S ferredoxin-type" evidence="10">
    <location>
        <begin position="268"/>
        <end position="359"/>
    </location>
</feature>
<evidence type="ECO:0000256" key="7">
    <source>
        <dbReference type="ARBA" id="ARBA00023004"/>
    </source>
</evidence>
<dbReference type="GO" id="GO:0046872">
    <property type="term" value="F:metal ion binding"/>
    <property type="evidence" value="ECO:0007669"/>
    <property type="project" value="UniProtKB-KW"/>
</dbReference>